<gene>
    <name evidence="3" type="ORF">THAPSDRAFT_21807</name>
</gene>
<dbReference type="PaxDb" id="35128-Thaps21807"/>
<dbReference type="HOGENOM" id="CLU_357362_0_0_1"/>
<organism evidence="3 4">
    <name type="scientific">Thalassiosira pseudonana</name>
    <name type="common">Marine diatom</name>
    <name type="synonym">Cyclotella nana</name>
    <dbReference type="NCBI Taxonomy" id="35128"/>
    <lineage>
        <taxon>Eukaryota</taxon>
        <taxon>Sar</taxon>
        <taxon>Stramenopiles</taxon>
        <taxon>Ochrophyta</taxon>
        <taxon>Bacillariophyta</taxon>
        <taxon>Coscinodiscophyceae</taxon>
        <taxon>Thalassiosirophycidae</taxon>
        <taxon>Thalassiosirales</taxon>
        <taxon>Thalassiosiraceae</taxon>
        <taxon>Thalassiosira</taxon>
    </lineage>
</organism>
<dbReference type="EMBL" id="CM000640">
    <property type="protein sequence ID" value="EED94314.1"/>
    <property type="molecule type" value="Genomic_DNA"/>
</dbReference>
<feature type="domain" description="PDZ" evidence="2">
    <location>
        <begin position="399"/>
        <end position="471"/>
    </location>
</feature>
<feature type="region of interest" description="Disordered" evidence="1">
    <location>
        <begin position="224"/>
        <end position="263"/>
    </location>
</feature>
<accession>B8BY45</accession>
<evidence type="ECO:0000259" key="2">
    <source>
        <dbReference type="SMART" id="SM00228"/>
    </source>
</evidence>
<feature type="compositionally biased region" description="Polar residues" evidence="1">
    <location>
        <begin position="684"/>
        <end position="716"/>
    </location>
</feature>
<dbReference type="KEGG" id="tps:THAPSDRAFT_21807"/>
<dbReference type="RefSeq" id="XP_002288878.1">
    <property type="nucleotide sequence ID" value="XM_002288842.1"/>
</dbReference>
<reference evidence="3 4" key="1">
    <citation type="journal article" date="2004" name="Science">
        <title>The genome of the diatom Thalassiosira pseudonana: ecology, evolution, and metabolism.</title>
        <authorList>
            <person name="Armbrust E.V."/>
            <person name="Berges J.A."/>
            <person name="Bowler C."/>
            <person name="Green B.R."/>
            <person name="Martinez D."/>
            <person name="Putnam N.H."/>
            <person name="Zhou S."/>
            <person name="Allen A.E."/>
            <person name="Apt K.E."/>
            <person name="Bechner M."/>
            <person name="Brzezinski M.A."/>
            <person name="Chaal B.K."/>
            <person name="Chiovitti A."/>
            <person name="Davis A.K."/>
            <person name="Demarest M.S."/>
            <person name="Detter J.C."/>
            <person name="Glavina T."/>
            <person name="Goodstein D."/>
            <person name="Hadi M.Z."/>
            <person name="Hellsten U."/>
            <person name="Hildebrand M."/>
            <person name="Jenkins B.D."/>
            <person name="Jurka J."/>
            <person name="Kapitonov V.V."/>
            <person name="Kroger N."/>
            <person name="Lau W.W."/>
            <person name="Lane T.W."/>
            <person name="Larimer F.W."/>
            <person name="Lippmeier J.C."/>
            <person name="Lucas S."/>
            <person name="Medina M."/>
            <person name="Montsant A."/>
            <person name="Obornik M."/>
            <person name="Parker M.S."/>
            <person name="Palenik B."/>
            <person name="Pazour G.J."/>
            <person name="Richardson P.M."/>
            <person name="Rynearson T.A."/>
            <person name="Saito M.A."/>
            <person name="Schwartz D.C."/>
            <person name="Thamatrakoln K."/>
            <person name="Valentin K."/>
            <person name="Vardi A."/>
            <person name="Wilkerson F.P."/>
            <person name="Rokhsar D.S."/>
        </authorList>
    </citation>
    <scope>NUCLEOTIDE SEQUENCE [LARGE SCALE GENOMIC DNA]</scope>
    <source>
        <strain evidence="3 4">CCMP1335</strain>
    </source>
</reference>
<feature type="region of interest" description="Disordered" evidence="1">
    <location>
        <begin position="316"/>
        <end position="335"/>
    </location>
</feature>
<evidence type="ECO:0000313" key="4">
    <source>
        <dbReference type="Proteomes" id="UP000001449"/>
    </source>
</evidence>
<sequence length="785" mass="85317">MSSTHNFPPEQIVADDEFDTLWAMAVAEAAELHPLDDPKNNLMASVAAAPTEQSAHRYIPMRKNTRHAYSGESEASALRFSAAVGLATGNTNTSLHTSLAVGADNKMFGTNGNLRSMGSLLKDSFGSYSTMHPSSGNGNMSNATFDLDPKSTRQSLSSAAALGLTGGGANDNSLQRRNTVGIATSGGLSRKGSSGSHGDLKAMAKALHSGLPHTKGLIGSQESVQSMGNTSEYASFQTDTQRRDRSTSVSGMINGSNNSPNVKRLNTVNVYSRNVSFSSSPLEQPSVRENSVKMRRRSTVDTIMSDFSTTNLHAVSDDEEKTSASRPMPSRMSSWTSATSKLESMTLVKATLLDSQVDTAKHVLDNVQSSMKKGGDEVQPLFTLPCTLNVSAFKQSTDQLSGLVLARNGKSEAGVVVVKDMSPTSIFAETTLRKGHEILSINSHRVKCPMRAAKIIKSIKGDVNFFVSEGQRAPGVRYVRVKKEDTLESTTSVAQDEKYTTKDNANGIGIQLESRQGLVRVTHVDADGLFGKASLFPGDIILTVNGEATNNSSHAMKLLLKSQESNLIIALVYSVTDFRIGLLDQVLQTPWDIKWSEGYQEAIISRITLRGQQVSFVLNFYNQEWECQYKPLKNNDALASVFKYEVEEFADEINGVLKTVVNRWKDAIGAPPTLSSAFRRKTTGESGTSSSNKLTDSERTNATLPTSDVDISSQGTESSEDVIPILSMLLEEDASINGAVRKELNSLQERYHPRKVELVDTYNDKRYVHMIVQLAEEQTSSSRVE</sequence>
<feature type="region of interest" description="Disordered" evidence="1">
    <location>
        <begin position="675"/>
        <end position="716"/>
    </location>
</feature>
<dbReference type="CDD" id="cd00136">
    <property type="entry name" value="PDZ_canonical"/>
    <property type="match status" value="1"/>
</dbReference>
<dbReference type="InParanoid" id="B8BY45"/>
<dbReference type="Pfam" id="PF00595">
    <property type="entry name" value="PDZ"/>
    <property type="match status" value="1"/>
</dbReference>
<evidence type="ECO:0000313" key="3">
    <source>
        <dbReference type="EMBL" id="EED94314.1"/>
    </source>
</evidence>
<feature type="compositionally biased region" description="Polar residues" evidence="1">
    <location>
        <begin position="224"/>
        <end position="239"/>
    </location>
</feature>
<feature type="compositionally biased region" description="Polar residues" evidence="1">
    <location>
        <begin position="247"/>
        <end position="263"/>
    </location>
</feature>
<protein>
    <recommendedName>
        <fullName evidence="2">PDZ domain-containing protein</fullName>
    </recommendedName>
</protein>
<feature type="compositionally biased region" description="Low complexity" evidence="1">
    <location>
        <begin position="324"/>
        <end position="335"/>
    </location>
</feature>
<dbReference type="Proteomes" id="UP000001449">
    <property type="component" value="Chromosome 3"/>
</dbReference>
<dbReference type="GeneID" id="7441898"/>
<dbReference type="SMART" id="SM00228">
    <property type="entry name" value="PDZ"/>
    <property type="match status" value="2"/>
</dbReference>
<dbReference type="AlphaFoldDB" id="B8BY45"/>
<evidence type="ECO:0000256" key="1">
    <source>
        <dbReference type="SAM" id="MobiDB-lite"/>
    </source>
</evidence>
<dbReference type="InterPro" id="IPR036034">
    <property type="entry name" value="PDZ_sf"/>
</dbReference>
<reference evidence="3 4" key="2">
    <citation type="journal article" date="2008" name="Nature">
        <title>The Phaeodactylum genome reveals the evolutionary history of diatom genomes.</title>
        <authorList>
            <person name="Bowler C."/>
            <person name="Allen A.E."/>
            <person name="Badger J.H."/>
            <person name="Grimwood J."/>
            <person name="Jabbari K."/>
            <person name="Kuo A."/>
            <person name="Maheswari U."/>
            <person name="Martens C."/>
            <person name="Maumus F."/>
            <person name="Otillar R.P."/>
            <person name="Rayko E."/>
            <person name="Salamov A."/>
            <person name="Vandepoele K."/>
            <person name="Beszteri B."/>
            <person name="Gruber A."/>
            <person name="Heijde M."/>
            <person name="Katinka M."/>
            <person name="Mock T."/>
            <person name="Valentin K."/>
            <person name="Verret F."/>
            <person name="Berges J.A."/>
            <person name="Brownlee C."/>
            <person name="Cadoret J.P."/>
            <person name="Chiovitti A."/>
            <person name="Choi C.J."/>
            <person name="Coesel S."/>
            <person name="De Martino A."/>
            <person name="Detter J.C."/>
            <person name="Durkin C."/>
            <person name="Falciatore A."/>
            <person name="Fournet J."/>
            <person name="Haruta M."/>
            <person name="Huysman M.J."/>
            <person name="Jenkins B.D."/>
            <person name="Jiroutova K."/>
            <person name="Jorgensen R.E."/>
            <person name="Joubert Y."/>
            <person name="Kaplan A."/>
            <person name="Kroger N."/>
            <person name="Kroth P.G."/>
            <person name="La Roche J."/>
            <person name="Lindquist E."/>
            <person name="Lommer M."/>
            <person name="Martin-Jezequel V."/>
            <person name="Lopez P.J."/>
            <person name="Lucas S."/>
            <person name="Mangogna M."/>
            <person name="McGinnis K."/>
            <person name="Medlin L.K."/>
            <person name="Montsant A."/>
            <person name="Oudot-Le Secq M.P."/>
            <person name="Napoli C."/>
            <person name="Obornik M."/>
            <person name="Parker M.S."/>
            <person name="Petit J.L."/>
            <person name="Porcel B.M."/>
            <person name="Poulsen N."/>
            <person name="Robison M."/>
            <person name="Rychlewski L."/>
            <person name="Rynearson T.A."/>
            <person name="Schmutz J."/>
            <person name="Shapiro H."/>
            <person name="Siaut M."/>
            <person name="Stanley M."/>
            <person name="Sussman M.R."/>
            <person name="Taylor A.R."/>
            <person name="Vardi A."/>
            <person name="von Dassow P."/>
            <person name="Vyverman W."/>
            <person name="Willis A."/>
            <person name="Wyrwicz L.S."/>
            <person name="Rokhsar D.S."/>
            <person name="Weissenbach J."/>
            <person name="Armbrust E.V."/>
            <person name="Green B.R."/>
            <person name="Van de Peer Y."/>
            <person name="Grigoriev I.V."/>
        </authorList>
    </citation>
    <scope>NUCLEOTIDE SEQUENCE [LARGE SCALE GENOMIC DNA]</scope>
    <source>
        <strain evidence="3 4">CCMP1335</strain>
    </source>
</reference>
<dbReference type="eggNOG" id="ENOG502QYI7">
    <property type="taxonomic scope" value="Eukaryota"/>
</dbReference>
<keyword evidence="4" id="KW-1185">Reference proteome</keyword>
<dbReference type="InterPro" id="IPR001478">
    <property type="entry name" value="PDZ"/>
</dbReference>
<proteinExistence type="predicted"/>
<feature type="domain" description="PDZ" evidence="2">
    <location>
        <begin position="506"/>
        <end position="575"/>
    </location>
</feature>
<name>B8BY45_THAPS</name>
<dbReference type="Gene3D" id="2.30.42.10">
    <property type="match status" value="1"/>
</dbReference>
<dbReference type="SUPFAM" id="SSF50156">
    <property type="entry name" value="PDZ domain-like"/>
    <property type="match status" value="2"/>
</dbReference>